<organism evidence="1 2">
    <name type="scientific">Caballeronia cordobensis</name>
    <name type="common">Burkholderia cordobensis</name>
    <dbReference type="NCBI Taxonomy" id="1353886"/>
    <lineage>
        <taxon>Bacteria</taxon>
        <taxon>Pseudomonadati</taxon>
        <taxon>Pseudomonadota</taxon>
        <taxon>Betaproteobacteria</taxon>
        <taxon>Burkholderiales</taxon>
        <taxon>Burkholderiaceae</taxon>
        <taxon>Caballeronia</taxon>
    </lineage>
</organism>
<proteinExistence type="predicted"/>
<sequence length="36" mass="4213">MNDRNDERCGVVDVAGGTYFFDRNRCLLLEHIDVLR</sequence>
<reference evidence="2" key="1">
    <citation type="submission" date="2016-01" db="EMBL/GenBank/DDBJ databases">
        <authorList>
            <person name="Peeters C."/>
        </authorList>
    </citation>
    <scope>NUCLEOTIDE SEQUENCE [LARGE SCALE GENOMIC DNA]</scope>
</reference>
<name>A0A158I709_CABCO</name>
<keyword evidence="2" id="KW-1185">Reference proteome</keyword>
<dbReference type="EMBL" id="FCNY02000010">
    <property type="protein sequence ID" value="SAL52356.1"/>
    <property type="molecule type" value="Genomic_DNA"/>
</dbReference>
<dbReference type="Proteomes" id="UP000054740">
    <property type="component" value="Unassembled WGS sequence"/>
</dbReference>
<evidence type="ECO:0000313" key="2">
    <source>
        <dbReference type="Proteomes" id="UP000054740"/>
    </source>
</evidence>
<dbReference type="AlphaFoldDB" id="A0A158I709"/>
<gene>
    <name evidence="1" type="ORF">AWB70_04334</name>
</gene>
<protein>
    <submittedName>
        <fullName evidence="1">Uncharacterized protein</fullName>
    </submittedName>
</protein>
<accession>A0A158I709</accession>
<evidence type="ECO:0000313" key="1">
    <source>
        <dbReference type="EMBL" id="SAL52356.1"/>
    </source>
</evidence>